<feature type="region of interest" description="Disordered" evidence="1">
    <location>
        <begin position="794"/>
        <end position="815"/>
    </location>
</feature>
<dbReference type="SMART" id="SM00028">
    <property type="entry name" value="TPR"/>
    <property type="match status" value="4"/>
</dbReference>
<keyword evidence="3" id="KW-1185">Reference proteome</keyword>
<evidence type="ECO:0008006" key="4">
    <source>
        <dbReference type="Google" id="ProtNLM"/>
    </source>
</evidence>
<dbReference type="PROSITE" id="PS51257">
    <property type="entry name" value="PROKAR_LIPOPROTEIN"/>
    <property type="match status" value="1"/>
</dbReference>
<feature type="compositionally biased region" description="Pro residues" evidence="1">
    <location>
        <begin position="794"/>
        <end position="805"/>
    </location>
</feature>
<reference evidence="2 3" key="1">
    <citation type="journal article" date="2013" name="J. Microbiol.">
        <title>Mucilaginibacter ginsenosidivorax sp. nov., with ginsenoside converting activity isolated from sediment.</title>
        <authorList>
            <person name="Kim J.K."/>
            <person name="Choi T.E."/>
            <person name="Liu Q.M."/>
            <person name="Park H.Y."/>
            <person name="Yi T.H."/>
            <person name="Yoon M.H."/>
            <person name="Kim S.C."/>
            <person name="Im W.T."/>
        </authorList>
    </citation>
    <scope>NUCLEOTIDE SEQUENCE [LARGE SCALE GENOMIC DNA]</scope>
    <source>
        <strain evidence="2 3">KHI28</strain>
    </source>
</reference>
<dbReference type="Proteomes" id="UP000321362">
    <property type="component" value="Chromosome"/>
</dbReference>
<evidence type="ECO:0000313" key="2">
    <source>
        <dbReference type="EMBL" id="QEC76016.1"/>
    </source>
</evidence>
<dbReference type="Gene3D" id="1.25.40.10">
    <property type="entry name" value="Tetratricopeptide repeat domain"/>
    <property type="match status" value="2"/>
</dbReference>
<protein>
    <recommendedName>
        <fullName evidence="4">Tetratricopeptide repeat protein</fullName>
    </recommendedName>
</protein>
<gene>
    <name evidence="2" type="ORF">FSB76_08675</name>
</gene>
<evidence type="ECO:0000313" key="3">
    <source>
        <dbReference type="Proteomes" id="UP000321362"/>
    </source>
</evidence>
<sequence length="1034" mass="116426">MRRNIISIPTKQIYFVLFALLLVIAGCSLEKESGFNRQMQNLTAHYNILFNANELLRLKQESYAAGFVDSYNELLNVYPDTVSQTSTPDKDLELAFSKANKIINIKEQSHYLGDAYLVMGKARFLEGSYFDAIEYFNYVIASYGKQANLKQEALIWKGRALLYLNNPTEAKVAIDTAIKNINPKKSTPAGIYATQLQYYINTEDYPAAEESAKTALKLCRDGELKLRWTFILAQLQELNQKPDAAIVNYAGIAKSNSSFEMAFNANLNRIRLQDQENGIKQNKVERLRKLLKNQNNKEFTDQIYYQVAQQLYAAGDIDGAVKNYKLSVRSSIKNQNQKGLSYLRIADIDFKNKADYAGAKLYYDSTLTYLAPTYPGYQIIRKKANNLQILTGLLQTISREDTLQMLAGLDEQTRAARIDAMVNRKILQDKAATVTAATNNGQFESSRSGNNLNNQQANKSGSSTFYFYNSTAISLGVNDFKRQWGNRKLEDNWRRSKRSTANLAANGNGAIASTADDPFAPTMQDATTQANGDAGSYRQDLIKNLPLTPDLLNRSNLRVYNAYMDMANFYRDLLGDKKEAIVTYEAILTRFPKSTDKAAVYYNLYRLYADIDATKSEAYKNMILKEFGQSVFAKIILDPEYSKHLDDANAEFTILYNGVYDLYAQRKYTEVITRANDLLAKYPDNRFAAQLFYLRTIAAGHQEKLAPFMTDLQQIVAKYPDDKLVTPLAAQHLTYIDSNRVEMETRTVVLTGNDVNEIPFTPPVAYQKQTEYRPEYHPSAAVALIPEVRKPVPPPAAVAKPAPPVEKPKPAEPVKPPVSAVVVSRKDSVKTLVSTVVVSRKDSVKKSVNTLIVSRKDSVKTLVQSPVQPINANTAPSVDSVRKLLDQFAAAKQAQQTQPAVSAPPVITATPVNYIFSLRDSSNYYFVVNVGTGTTNLASSRFGIGQYNRSRFSGSTIKHDLKPVGDDNQLIFVGRFYSLEDVKKYARSIIPVMPDIMKVPKDKYSFFIITRENLDKLADKKTLDSYIDYYQRYY</sequence>
<dbReference type="SUPFAM" id="SSF48452">
    <property type="entry name" value="TPR-like"/>
    <property type="match status" value="1"/>
</dbReference>
<dbReference type="OrthoDB" id="1522549at2"/>
<dbReference type="InterPro" id="IPR019734">
    <property type="entry name" value="TPR_rpt"/>
</dbReference>
<dbReference type="Pfam" id="PF13174">
    <property type="entry name" value="TPR_6"/>
    <property type="match status" value="1"/>
</dbReference>
<dbReference type="AlphaFoldDB" id="A0A5B8VZN7"/>
<evidence type="ECO:0000256" key="1">
    <source>
        <dbReference type="SAM" id="MobiDB-lite"/>
    </source>
</evidence>
<name>A0A5B8VZN7_9SPHI</name>
<accession>A0A5B8VZN7</accession>
<dbReference type="RefSeq" id="WP_147053199.1">
    <property type="nucleotide sequence ID" value="NZ_CP042437.1"/>
</dbReference>
<dbReference type="EMBL" id="CP042437">
    <property type="protein sequence ID" value="QEC76016.1"/>
    <property type="molecule type" value="Genomic_DNA"/>
</dbReference>
<dbReference type="InterPro" id="IPR011990">
    <property type="entry name" value="TPR-like_helical_dom_sf"/>
</dbReference>
<dbReference type="KEGG" id="mgk:FSB76_08675"/>
<organism evidence="2 3">
    <name type="scientific">Mucilaginibacter ginsenosidivorax</name>
    <dbReference type="NCBI Taxonomy" id="862126"/>
    <lineage>
        <taxon>Bacteria</taxon>
        <taxon>Pseudomonadati</taxon>
        <taxon>Bacteroidota</taxon>
        <taxon>Sphingobacteriia</taxon>
        <taxon>Sphingobacteriales</taxon>
        <taxon>Sphingobacteriaceae</taxon>
        <taxon>Mucilaginibacter</taxon>
    </lineage>
</organism>
<proteinExistence type="predicted"/>